<dbReference type="EMBL" id="JABANN010000124">
    <property type="protein sequence ID" value="KAF4670247.1"/>
    <property type="molecule type" value="Genomic_DNA"/>
</dbReference>
<evidence type="ECO:0000256" key="4">
    <source>
        <dbReference type="ARBA" id="ARBA00022989"/>
    </source>
</evidence>
<feature type="region of interest" description="Disordered" evidence="6">
    <location>
        <begin position="2759"/>
        <end position="2781"/>
    </location>
</feature>
<dbReference type="InterPro" id="IPR039357">
    <property type="entry name" value="SRD5A/TECR"/>
</dbReference>
<evidence type="ECO:0000256" key="5">
    <source>
        <dbReference type="ARBA" id="ARBA00023136"/>
    </source>
</evidence>
<dbReference type="Pfam" id="PF03034">
    <property type="entry name" value="PSS"/>
    <property type="match status" value="2"/>
</dbReference>
<protein>
    <recommendedName>
        <fullName evidence="8">3-oxo-5-alpha-steroid 4-dehydrogenase C-terminal domain-containing protein</fullName>
    </recommendedName>
</protein>
<evidence type="ECO:0000256" key="7">
    <source>
        <dbReference type="SAM" id="Phobius"/>
    </source>
</evidence>
<dbReference type="GO" id="GO:0016627">
    <property type="term" value="F:oxidoreductase activity, acting on the CH-CH group of donors"/>
    <property type="evidence" value="ECO:0007669"/>
    <property type="project" value="InterPro"/>
</dbReference>
<comment type="similarity">
    <text evidence="2">Belongs to the steroid 5-alpha reductase family.</text>
</comment>
<evidence type="ECO:0000313" key="9">
    <source>
        <dbReference type="EMBL" id="KAF4670247.1"/>
    </source>
</evidence>
<dbReference type="InterPro" id="IPR001104">
    <property type="entry name" value="3-oxo-5_a-steroid_4-DH_C"/>
</dbReference>
<comment type="caution">
    <text evidence="9">The sequence shown here is derived from an EMBL/GenBank/DDBJ whole genome shotgun (WGS) entry which is preliminary data.</text>
</comment>
<keyword evidence="5 7" id="KW-0472">Membrane</keyword>
<name>A0A7J6MFP5_PEROL</name>
<accession>A0A7J6MFP5</accession>
<feature type="transmembrane region" description="Helical" evidence="7">
    <location>
        <begin position="3052"/>
        <end position="3072"/>
    </location>
</feature>
<feature type="transmembrane region" description="Helical" evidence="7">
    <location>
        <begin position="3079"/>
        <end position="3097"/>
    </location>
</feature>
<sequence length="3559" mass="402574">MRIFAAGLVIASNCGISIGTGCFGGKCFGKLFKSKKKVKQDELELVPSIRAGKLPRLDDVTARGGHQDEQQGSHPRPSTRLLLPDILAKSLAQTAQEAFGASECRAKNDAGQTLYWRLWYREDFYSYYRGDPLSLLKRPEAELTVAFLVDGREYGVDLNKEWEGRLTSLLRLEKIDEDVRADYNGTCKTILDAGQISLRKEFLPPARRRSGSDDYTLKQLRSDIALYERAIKAGKEDATFKFKDLEDIASEASTKVEELPGATVFEQRSLTLGKYTGPKSLVVWKNEEEKSARKRQRHHFVSFVYRVHKENDKYVDKYFTVSVGWEPESCEQALEMGLERLFESHTITNLRAISRFTPIDVEARLKMVAETSETNKKFSPVFNLGEGAATLGEPLSEIARRSLLFGVCFGLDDTAKLSWRLEDPTYFMGPLFNEKDNATDTIIVMTIEDSKEIPAFGVYAWEQYLYNDNQLSCSLMMETFVALAYESPDYQYGSVSVLGLKGDLQKAMSDYVLARMQQGGVSSLSKAVRSLEHETLQLLGTNADEAQARAESEVTQQKTKKGKKKKKVEPAFIVCQSNATGFEWVFDKPRTPALGKGAKEQREGTNVEIRLGDGRKLALLIPRDDFPDVRKCSTALRATGSRLYVDFTMQMTKSELVFDISRYLTAINIAELEGRKKPNLDNKWSRGKAGTFEHTDYLRQQVYHPEHDPLLYSTDSKGLPYHKFFRPSRLSDPFTNDEVLEVSPIHTAVLPSSRKLAPSLKRKKAPEAPESRKGSSAEDGVKQGMCVIDLELYIDDVRDMSFIPRVINRGGALPVQLTPVLSFLPMRALIAGLVISATYLVTARSGCFGGRCSDDSFRWEERGGQGDPVPTGAVKNAGGYRAARGQATQETKTASFLPDTKAKSLKLAARAAFIVFECRARGEGDQTLFWRLWRRDDFFHFYGWTPNILFERPDSDLTVTFLVDGIEYGVDLPRERSRYIETLLKGDEETASDNPHICLTIMNDSRISLKADGSGLVEEGAGGADYTLKQLRNDITLYQRALSRGDKDAKFEFRTLQRIGAHAVMKKNTQKELSCFSEDVKFRWKAYRRKYTGPKSLVALRAASEEEPTGRKASASLKGFFVSLVYNFTRKKNEYEDRYFTVRVPAHPRSCEHALELGLEYLYERTEPVEGVWISNAFSRLTPIEVEDRLKKVAEESIANRTFKPVGDLGGATIAAVMPGVRSVPHPLHIIFIASSFFQGKPMWDIALNSNLSQSCFGYDYSTRLSWRLEDIRVFPGPFVNKRGNESDAALVVVFHDLKDIPPFAVYTKGEELHVNGSISCLDAMETFVQAAYRSKYRADDISILGLKGDLEKAMRDFVKKMMARGGVPNLRNSTRGLVHESLQVVGQNADLVKERQPSKVSSLKAQRQMVCKSDDSDFMWTVEEPKLKNKKGVKTKSTSVEIGIGSDRKLPLLVPRSEYPDLTSCYTALEAANEQLYQRFDMRVITRSELVSDISRYLNAIKEVAKLQSEERPKIKLSAKSLLLAANEAFVAGECRARGEGDQTLFWRLWRRDDFFHFYGWKPNILFERPDSDLTVTFLVDGIEYGVDLPRERSRYIETLLEGDEETAMYGTNICVVITNEAKMTLRGDGSGIVEEGAGSADYSLTQLRNDIALYQRALSRGDEDARFEFRTLQWIGAHAVVKKETSKLLSCYNRDVKFRWKAYQKKYTGPRSVVALRGAPGEYAGTKPSAARKGVFVSLIYRIKKRDDGYEDKYFTVRVPEHPRSCEHALELGLEYLYERTEPVEGVWISNASSRLTPIEVEDRLKKVAEESIANRTFQSVGDLGKPLSEIAFDSTLSQSCFGYDDSMRLSWRLEDIKVFPGPFVNKQQDDSDAALVVVFHDSKDIPPFAVYTKAEELHVNGSISCLDAMETFVQAAYRSKYRADDISILGLKGDLEKAMRDFVKKMMARGGVPNLRKSTRGLVHESLQVVGQNADLAKEQQPSKVSSLKAQRLMVCKSDDSDFMWTVEEPKLKNKKGVKTKSTSVEIGIGSDRKLPLLVSRSEYPDLTSCHTALKAAGERFYQKFDMRAITRSELVSDISRYLAAIKEAEELKKKKDKLKIQPNVRPLLFAIRPKEYGVYIPSRAWEPTVDELCGMALDRALRALYAPHSNSQMLGRTEQSVMAKVSWAQLVNDLHIWSKAKSLRSDQQDFEVTDGRMLTLDELGSSARIQHPKMGFKKREDPSVFDCHHDAVDFAWQSRQKAPPEGRSLIVPLDDGANRFDGPYVSFIYPKAQQKPAYLTVRLDQSTTSCGDALRQGLWVLYGSPGSAGFPTFTPMEVEAHIAKYVGRALDTRTNRRRESFTPEPNLVELWEDPTSNKVPLEYQPLVDLLKNSTRTRVCEGSDYLNTLQWSLHEGKDFEGAYLKKSNDFFGKVLGVRFPQLEDLPELGLRVRRLWDIERGRMSPLGEDLLWQRFCKDSLLYFVDEAYDTRHGPDDISTLGLKGDFIRVYEADLRQQINSGKKLPSPALTLFEHQTMTLIAREADKEYLRKQREILGSKKKRRLTLKKPKKVECSAPRDGFSWTLYDAGTYKGDTSVAPSSMLSKSNREYIVVNMSSSTELPLPVEKQDLNGSTPCSSSLKTALLSLYWPDQSRVTKSEFLQDAREYLVSISSMSRAERKTTPKKFFQHSAAHFARSGESPYNLREKIKSYTGYPTEVGFKPTGLNSLSRHNIYLSMDHLSLFDSDYMSMSDESQRGSAALEYPMLRRVPSLSRFTREHSMKGARRPESAPALPPDVQPYQFDFVTDDGIYAEIKPNPLQGASIRPKSPRRWSFSDVLDSKSMAKVRKSIPPPLPPRAGRNRMPTAAQLTQLSDALNSRERMDDEPGSRKRLEAVSDISSPGTRWIDMYGDAYADPHEIPSSSRALPSTLSRRHDYVSMENLSPSPFYTGDKTAPSPTIGEPTASQHRSSSGHSVVYNRVLVMAGFCTPGVVEATTIVSHALIVVFSAVLLVGIFGITAAYGKMIESGYGSYSFQMDPRLGWFFQEFPSLAFPLLCLITQWSSLHPCQVLLLGMLILHYLQRSIIYPVLMHSHRKTPISIVLSAFVFCCTNGSLQSAWTRCVFDPSQISTLQLVIGVSLYVTGLLVNLQSDHILRNLRKGSKDAQRYYIPHGGMFRFISCPNYFGEMMEWLGYAMASGWGLAPVTFASGSSQAFCTFANLFPRALEQHKWYQDEGAMQKVEMLSGAVIVLSLSVAYLPDHGVFKWPFKAIWRVMLGIALSYSFFLTYLLVNYNREDAIQFLGWLDPSLGKPLPEKNYADNCELWDSKATNPLHNFLDRIDIFIACHLFGWMWKTIIIRDAGLVWYLSILFEFIEISFRHLLPNFYECWWDSLLLDVLGCNALGIWLGMKVVRKLGLEEYNWGFPRGGWWSDHRKLIVFLFMTIFVELLDTTLFFIKYELWMPTSHWILVCRTFFWAFYAPPCTTELYKLLNGKLGTFPLYLVVGTIIQCLELGLCIKYGRGVFHESMPNNIRAWWIVIWTIAIAHAIQLRIRESKETRNGESVHNRKVASSEKSNN</sequence>
<feature type="transmembrane region" description="Helical" evidence="7">
    <location>
        <begin position="2980"/>
        <end position="3004"/>
    </location>
</feature>
<dbReference type="PANTHER" id="PTHR10556:SF35">
    <property type="entry name" value="3-OXO-5-ALPHA-STEROID 4-DEHYDROGENASE FAMILY PROTEIN"/>
    <property type="match status" value="1"/>
</dbReference>
<evidence type="ECO:0000256" key="3">
    <source>
        <dbReference type="ARBA" id="ARBA00022692"/>
    </source>
</evidence>
<feature type="region of interest" description="Disordered" evidence="6">
    <location>
        <begin position="756"/>
        <end position="778"/>
    </location>
</feature>
<dbReference type="PROSITE" id="PS51257">
    <property type="entry name" value="PROKAR_LIPOPROTEIN"/>
    <property type="match status" value="1"/>
</dbReference>
<evidence type="ECO:0000313" key="10">
    <source>
        <dbReference type="Proteomes" id="UP000572268"/>
    </source>
</evidence>
<feature type="compositionally biased region" description="Polar residues" evidence="6">
    <location>
        <begin position="2850"/>
        <end position="2859"/>
    </location>
</feature>
<feature type="compositionally biased region" description="Basic and acidic residues" evidence="6">
    <location>
        <begin position="2860"/>
        <end position="2877"/>
    </location>
</feature>
<dbReference type="GO" id="GO:0106245">
    <property type="term" value="F:L-serine-phosphatidylethanolamine phosphatidyltransferase activity"/>
    <property type="evidence" value="ECO:0007669"/>
    <property type="project" value="InterPro"/>
</dbReference>
<dbReference type="GO" id="GO:0006659">
    <property type="term" value="P:phosphatidylserine biosynthetic process"/>
    <property type="evidence" value="ECO:0007669"/>
    <property type="project" value="InterPro"/>
</dbReference>
<dbReference type="InterPro" id="IPR004277">
    <property type="entry name" value="PSS"/>
</dbReference>
<keyword evidence="4 7" id="KW-1133">Transmembrane helix</keyword>
<reference evidence="9 10" key="1">
    <citation type="submission" date="2020-04" db="EMBL/GenBank/DDBJ databases">
        <title>Perkinsus olseni comparative genomics.</title>
        <authorList>
            <person name="Bogema D.R."/>
        </authorList>
    </citation>
    <scope>NUCLEOTIDE SEQUENCE [LARGE SCALE GENOMIC DNA]</scope>
    <source>
        <strain evidence="9">ATCC PRA-31</strain>
    </source>
</reference>
<dbReference type="Pfam" id="PF02544">
    <property type="entry name" value="Steroid_dh"/>
    <property type="match status" value="1"/>
</dbReference>
<feature type="compositionally biased region" description="Basic and acidic residues" evidence="6">
    <location>
        <begin position="765"/>
        <end position="778"/>
    </location>
</feature>
<dbReference type="PANTHER" id="PTHR10556">
    <property type="entry name" value="3-OXO-5-ALPHA-STEROID 4-DEHYDROGENASE"/>
    <property type="match status" value="1"/>
</dbReference>
<gene>
    <name evidence="9" type="ORF">FOL46_000946</name>
</gene>
<dbReference type="Proteomes" id="UP000572268">
    <property type="component" value="Unassembled WGS sequence"/>
</dbReference>
<feature type="transmembrane region" description="Helical" evidence="7">
    <location>
        <begin position="3449"/>
        <end position="3470"/>
    </location>
</feature>
<feature type="transmembrane region" description="Helical" evidence="7">
    <location>
        <begin position="3482"/>
        <end position="3502"/>
    </location>
</feature>
<evidence type="ECO:0000256" key="1">
    <source>
        <dbReference type="ARBA" id="ARBA00004141"/>
    </source>
</evidence>
<feature type="domain" description="3-oxo-5-alpha-steroid 4-dehydrogenase C-terminal" evidence="8">
    <location>
        <begin position="3078"/>
        <end position="3216"/>
    </location>
</feature>
<evidence type="ECO:0000256" key="2">
    <source>
        <dbReference type="ARBA" id="ARBA00007742"/>
    </source>
</evidence>
<evidence type="ECO:0000256" key="6">
    <source>
        <dbReference type="SAM" id="MobiDB-lite"/>
    </source>
</evidence>
<feature type="transmembrane region" description="Helical" evidence="7">
    <location>
        <begin position="3252"/>
        <end position="3273"/>
    </location>
</feature>
<feature type="transmembrane region" description="Helical" evidence="7">
    <location>
        <begin position="3514"/>
        <end position="3532"/>
    </location>
</feature>
<feature type="transmembrane region" description="Helical" evidence="7">
    <location>
        <begin position="3025"/>
        <end position="3046"/>
    </location>
</feature>
<dbReference type="GO" id="GO:0016020">
    <property type="term" value="C:membrane"/>
    <property type="evidence" value="ECO:0007669"/>
    <property type="project" value="UniProtKB-SubCell"/>
</dbReference>
<feature type="transmembrane region" description="Helical" evidence="7">
    <location>
        <begin position="3223"/>
        <end position="3240"/>
    </location>
</feature>
<feature type="region of interest" description="Disordered" evidence="6">
    <location>
        <begin position="2826"/>
        <end position="2878"/>
    </location>
</feature>
<keyword evidence="3 7" id="KW-0812">Transmembrane</keyword>
<organism evidence="9 10">
    <name type="scientific">Perkinsus olseni</name>
    <name type="common">Perkinsus atlanticus</name>
    <dbReference type="NCBI Taxonomy" id="32597"/>
    <lineage>
        <taxon>Eukaryota</taxon>
        <taxon>Sar</taxon>
        <taxon>Alveolata</taxon>
        <taxon>Perkinsozoa</taxon>
        <taxon>Perkinsea</taxon>
        <taxon>Perkinsida</taxon>
        <taxon>Perkinsidae</taxon>
        <taxon>Perkinsus</taxon>
    </lineage>
</organism>
<feature type="compositionally biased region" description="Basic and acidic residues" evidence="6">
    <location>
        <begin position="2759"/>
        <end position="2771"/>
    </location>
</feature>
<feature type="transmembrane region" description="Helical" evidence="7">
    <location>
        <begin position="3109"/>
        <end position="3129"/>
    </location>
</feature>
<evidence type="ECO:0000259" key="8">
    <source>
        <dbReference type="Pfam" id="PF02544"/>
    </source>
</evidence>
<proteinExistence type="inferred from homology"/>
<feature type="region of interest" description="Disordered" evidence="6">
    <location>
        <begin position="2924"/>
        <end position="2953"/>
    </location>
</feature>
<comment type="subcellular location">
    <subcellularLocation>
        <location evidence="1">Membrane</location>
        <topology evidence="1">Multi-pass membrane protein</topology>
    </subcellularLocation>
</comment>
<feature type="transmembrane region" description="Helical" evidence="7">
    <location>
        <begin position="3418"/>
        <end position="3437"/>
    </location>
</feature>
<dbReference type="PROSITE" id="PS50244">
    <property type="entry name" value="S5A_REDUCTASE"/>
    <property type="match status" value="1"/>
</dbReference>